<keyword evidence="3" id="KW-1185">Reference proteome</keyword>
<reference evidence="2 3" key="1">
    <citation type="submission" date="2016-12" db="EMBL/GenBank/DDBJ databases">
        <authorList>
            <person name="Song W.-J."/>
            <person name="Kurnit D.M."/>
        </authorList>
    </citation>
    <scope>NUCLEOTIDE SEQUENCE [LARGE SCALE GENOMIC DNA]</scope>
    <source>
        <strain evidence="2 3">HSG9</strain>
    </source>
</reference>
<dbReference type="InterPro" id="IPR002909">
    <property type="entry name" value="IPT_dom"/>
</dbReference>
<dbReference type="Proteomes" id="UP000191680">
    <property type="component" value="Unassembled WGS sequence"/>
</dbReference>
<dbReference type="Gene3D" id="2.60.40.10">
    <property type="entry name" value="Immunoglobulins"/>
    <property type="match status" value="1"/>
</dbReference>
<evidence type="ECO:0000313" key="3">
    <source>
        <dbReference type="Proteomes" id="UP000191680"/>
    </source>
</evidence>
<dbReference type="InterPro" id="IPR013783">
    <property type="entry name" value="Ig-like_fold"/>
</dbReference>
<dbReference type="AlphaFoldDB" id="A0A1V6LSU9"/>
<proteinExistence type="predicted"/>
<dbReference type="SUPFAM" id="SSF110296">
    <property type="entry name" value="Oligoxyloglucan reducing end-specific cellobiohydrolase"/>
    <property type="match status" value="1"/>
</dbReference>
<evidence type="ECO:0000313" key="2">
    <source>
        <dbReference type="EMBL" id="OQD43189.1"/>
    </source>
</evidence>
<sequence length="442" mass="50152">MKLKNLVFITLFIVLFTGCGKDDPDTQAPVPIDKEPEAIIPTISSLSKEYLFMGDELVINGANFIQIDFETKVFVNNKLIAPSSLSSTEIKLMLEPEEEGPSEIVVEVDGKLSESAFIYVLKKGWNKLVLDRNREFKKAVVLEEEDDIYVLGDLISGSGSSNRLFKISPSPEKFISTQVPNIMNGSISNFEIDSMTGNAAVSNGYSLQLFENKFETEKNIYEAAAVQDPGSGLYMRILLDENQVFYSNLMYTYGYSSDFGTTYKKQYTDWLLNEGMRGAQYYGSIRSIKKAPSDGKIYGIGVYRKRWKYDEPDTNLIMRSDDYQNWEVIDSVTVNTARTLYRGNFFDTDLILTIDSENNLLRSSDLAKTWSTVGSGIKRFYIRSRDEWYAVSTENQVISTLDAGQTWTTELEFEETDIISHINFSKSKIVVSGYGFLYIKHE</sequence>
<dbReference type="OrthoDB" id="1313924at2"/>
<dbReference type="PROSITE" id="PS51257">
    <property type="entry name" value="PROKAR_LIPOPROTEIN"/>
    <property type="match status" value="1"/>
</dbReference>
<feature type="domain" description="IPT/TIG" evidence="1">
    <location>
        <begin position="41"/>
        <end position="112"/>
    </location>
</feature>
<accession>A0A1V6LSU9</accession>
<dbReference type="Pfam" id="PF01833">
    <property type="entry name" value="TIG"/>
    <property type="match status" value="1"/>
</dbReference>
<evidence type="ECO:0000259" key="1">
    <source>
        <dbReference type="Pfam" id="PF01833"/>
    </source>
</evidence>
<comment type="caution">
    <text evidence="2">The sequence shown here is derived from an EMBL/GenBank/DDBJ whole genome shotgun (WGS) entry which is preliminary data.</text>
</comment>
<dbReference type="RefSeq" id="WP_080318317.1">
    <property type="nucleotide sequence ID" value="NZ_MTBC01000003.1"/>
</dbReference>
<name>A0A1V6LSU9_9FLAO</name>
<gene>
    <name evidence="2" type="ORF">BUL40_04940</name>
</gene>
<organism evidence="2 3">
    <name type="scientific">Croceivirga radicis</name>
    <dbReference type="NCBI Taxonomy" id="1929488"/>
    <lineage>
        <taxon>Bacteria</taxon>
        <taxon>Pseudomonadati</taxon>
        <taxon>Bacteroidota</taxon>
        <taxon>Flavobacteriia</taxon>
        <taxon>Flavobacteriales</taxon>
        <taxon>Flavobacteriaceae</taxon>
        <taxon>Croceivirga</taxon>
    </lineage>
</organism>
<dbReference type="CDD" id="cd00603">
    <property type="entry name" value="IPT_PCSR"/>
    <property type="match status" value="1"/>
</dbReference>
<dbReference type="InterPro" id="IPR014756">
    <property type="entry name" value="Ig_E-set"/>
</dbReference>
<protein>
    <recommendedName>
        <fullName evidence="1">IPT/TIG domain-containing protein</fullName>
    </recommendedName>
</protein>
<dbReference type="EMBL" id="MTBC01000003">
    <property type="protein sequence ID" value="OQD43189.1"/>
    <property type="molecule type" value="Genomic_DNA"/>
</dbReference>
<dbReference type="SUPFAM" id="SSF81296">
    <property type="entry name" value="E set domains"/>
    <property type="match status" value="1"/>
</dbReference>